<reference evidence="2 3" key="1">
    <citation type="submission" date="2021-06" db="EMBL/GenBank/DDBJ databases">
        <authorList>
            <person name="Kallberg Y."/>
            <person name="Tangrot J."/>
            <person name="Rosling A."/>
        </authorList>
    </citation>
    <scope>NUCLEOTIDE SEQUENCE [LARGE SCALE GENOMIC DNA]</scope>
    <source>
        <strain evidence="2 3">120-4 pot B 10/14</strain>
    </source>
</reference>
<evidence type="ECO:0000256" key="1">
    <source>
        <dbReference type="SAM" id="MobiDB-lite"/>
    </source>
</evidence>
<feature type="non-terminal residue" evidence="2">
    <location>
        <position position="1"/>
    </location>
</feature>
<dbReference type="Proteomes" id="UP000789901">
    <property type="component" value="Unassembled WGS sequence"/>
</dbReference>
<accession>A0ABN7WVL5</accession>
<proteinExistence type="predicted"/>
<feature type="region of interest" description="Disordered" evidence="1">
    <location>
        <begin position="46"/>
        <end position="76"/>
    </location>
</feature>
<gene>
    <name evidence="2" type="ORF">GMARGA_LOCUS34954</name>
</gene>
<name>A0ABN7WVL5_GIGMA</name>
<dbReference type="EMBL" id="CAJVQB010063076">
    <property type="protein sequence ID" value="CAG8840523.1"/>
    <property type="molecule type" value="Genomic_DNA"/>
</dbReference>
<keyword evidence="3" id="KW-1185">Reference proteome</keyword>
<evidence type="ECO:0000313" key="3">
    <source>
        <dbReference type="Proteomes" id="UP000789901"/>
    </source>
</evidence>
<protein>
    <submittedName>
        <fullName evidence="2">27333_t:CDS:1</fullName>
    </submittedName>
</protein>
<comment type="caution">
    <text evidence="2">The sequence shown here is derived from an EMBL/GenBank/DDBJ whole genome shotgun (WGS) entry which is preliminary data.</text>
</comment>
<evidence type="ECO:0000313" key="2">
    <source>
        <dbReference type="EMBL" id="CAG8840523.1"/>
    </source>
</evidence>
<sequence>KKTSQKIAELIKLENMTRSLTETEDIHNLIFGRDQEAIVKARLELARDKESQKKKNKKETLRQETKKPGSVERKWR</sequence>
<organism evidence="2 3">
    <name type="scientific">Gigaspora margarita</name>
    <dbReference type="NCBI Taxonomy" id="4874"/>
    <lineage>
        <taxon>Eukaryota</taxon>
        <taxon>Fungi</taxon>
        <taxon>Fungi incertae sedis</taxon>
        <taxon>Mucoromycota</taxon>
        <taxon>Glomeromycotina</taxon>
        <taxon>Glomeromycetes</taxon>
        <taxon>Diversisporales</taxon>
        <taxon>Gigasporaceae</taxon>
        <taxon>Gigaspora</taxon>
    </lineage>
</organism>